<sequence>MSIKTILHKTLEFQSKYKHITLQKIIDDVYSLEFIQHSHKTQLHRLVLYFNYLKHFHHPDIHLSLILQRVRYLIHRLSHKHHTRFHHKKSLIKHRPFKKQLVYFGKKYEFEQNDFVLFDFPPSKLFFQGYFFASSDNDKNGILKPPQDINFWTSEFETAVLCFHHLYEQCFLIPETYNKACYVLKPSPILHENFVILDMSTIINPCDSFFHKIIECMRFNFSSYNHVDQDSKFFFSILVPFGINKHAHCMILLFFFDQGQWTTSVYNFDPLGREEPLQETCCRLLYAYLLHLLPSDPVFTVLNHQFHYSPMKVAMTDNLGQWVDEAHKPAHTYFPNMGNCLLWVAFAMHVLLQNLNSFHTNTGLQQLIFNTPVFLNSKTKNYDGIMQLVLYIEDYIMKQFTSSFLHRSDQLQVQHFFINYAFNIMLYNNFVLTDHVEPPLDYFSDERNNFQITDTSIVLHNLASLLEYANEIALKMGFPVPINVPNFLFFLASFLPTKLMCNKGLIGINYTGVTPSFDSDLDNYEYGCKQVLKTDNILEMHVVLFQGERVTFEENKQSLRISYSSPRPHTTPYLDSDGITTRYSLDNPFSMKIRYFNLKSFLPYALKLHEDISIL</sequence>
<accession>A0A6C0CQE1</accession>
<organism evidence="1">
    <name type="scientific">viral metagenome</name>
    <dbReference type="NCBI Taxonomy" id="1070528"/>
    <lineage>
        <taxon>unclassified sequences</taxon>
        <taxon>metagenomes</taxon>
        <taxon>organismal metagenomes</taxon>
    </lineage>
</organism>
<reference evidence="1" key="1">
    <citation type="journal article" date="2020" name="Nature">
        <title>Giant virus diversity and host interactions through global metagenomics.</title>
        <authorList>
            <person name="Schulz F."/>
            <person name="Roux S."/>
            <person name="Paez-Espino D."/>
            <person name="Jungbluth S."/>
            <person name="Walsh D.A."/>
            <person name="Denef V.J."/>
            <person name="McMahon K.D."/>
            <person name="Konstantinidis K.T."/>
            <person name="Eloe-Fadrosh E.A."/>
            <person name="Kyrpides N.C."/>
            <person name="Woyke T."/>
        </authorList>
    </citation>
    <scope>NUCLEOTIDE SEQUENCE</scope>
    <source>
        <strain evidence="1">GVMAG-M-3300021473-15</strain>
    </source>
</reference>
<evidence type="ECO:0000313" key="1">
    <source>
        <dbReference type="EMBL" id="QHT06711.1"/>
    </source>
</evidence>
<dbReference type="EMBL" id="MN739474">
    <property type="protein sequence ID" value="QHT06711.1"/>
    <property type="molecule type" value="Genomic_DNA"/>
</dbReference>
<name>A0A6C0CQE1_9ZZZZ</name>
<dbReference type="AlphaFoldDB" id="A0A6C0CQE1"/>
<protein>
    <submittedName>
        <fullName evidence="1">Uncharacterized protein</fullName>
    </submittedName>
</protein>
<proteinExistence type="predicted"/>